<keyword evidence="3" id="KW-1185">Reference proteome</keyword>
<feature type="compositionally biased region" description="Basic and acidic residues" evidence="1">
    <location>
        <begin position="515"/>
        <end position="526"/>
    </location>
</feature>
<evidence type="ECO:0000256" key="1">
    <source>
        <dbReference type="SAM" id="MobiDB-lite"/>
    </source>
</evidence>
<dbReference type="InterPro" id="IPR015943">
    <property type="entry name" value="WD40/YVTN_repeat-like_dom_sf"/>
</dbReference>
<feature type="compositionally biased region" description="Polar residues" evidence="1">
    <location>
        <begin position="689"/>
        <end position="707"/>
    </location>
</feature>
<feature type="compositionally biased region" description="Basic and acidic residues" evidence="1">
    <location>
        <begin position="562"/>
        <end position="573"/>
    </location>
</feature>
<dbReference type="SUPFAM" id="SSF50978">
    <property type="entry name" value="WD40 repeat-like"/>
    <property type="match status" value="1"/>
</dbReference>
<accession>A0A6A5BI71</accession>
<dbReference type="RefSeq" id="XP_044559169.1">
    <property type="nucleotide sequence ID" value="XM_044710128.1"/>
</dbReference>
<comment type="caution">
    <text evidence="2">The sequence shown here is derived from an EMBL/GenBank/DDBJ whole genome shotgun (WGS) entry which is preliminary data.</text>
</comment>
<gene>
    <name evidence="2" type="ORF">FDP41_006488</name>
</gene>
<feature type="compositionally biased region" description="Low complexity" evidence="1">
    <location>
        <begin position="658"/>
        <end position="672"/>
    </location>
</feature>
<feature type="region of interest" description="Disordered" evidence="1">
    <location>
        <begin position="658"/>
        <end position="707"/>
    </location>
</feature>
<organism evidence="2 3">
    <name type="scientific">Naegleria fowleri</name>
    <name type="common">Brain eating amoeba</name>
    <dbReference type="NCBI Taxonomy" id="5763"/>
    <lineage>
        <taxon>Eukaryota</taxon>
        <taxon>Discoba</taxon>
        <taxon>Heterolobosea</taxon>
        <taxon>Tetramitia</taxon>
        <taxon>Eutetramitia</taxon>
        <taxon>Vahlkampfiidae</taxon>
        <taxon>Naegleria</taxon>
    </lineage>
</organism>
<dbReference type="AlphaFoldDB" id="A0A6A5BI71"/>
<name>A0A6A5BI71_NAEFO</name>
<dbReference type="Gene3D" id="2.130.10.10">
    <property type="entry name" value="YVTN repeat-like/Quinoprotein amine dehydrogenase"/>
    <property type="match status" value="1"/>
</dbReference>
<dbReference type="EMBL" id="VFQX01000052">
    <property type="protein sequence ID" value="KAF0974456.1"/>
    <property type="molecule type" value="Genomic_DNA"/>
</dbReference>
<dbReference type="Proteomes" id="UP000444721">
    <property type="component" value="Unassembled WGS sequence"/>
</dbReference>
<evidence type="ECO:0000313" key="3">
    <source>
        <dbReference type="Proteomes" id="UP000444721"/>
    </source>
</evidence>
<dbReference type="GeneID" id="68113706"/>
<dbReference type="InterPro" id="IPR001680">
    <property type="entry name" value="WD40_rpt"/>
</dbReference>
<feature type="compositionally biased region" description="Basic and acidic residues" evidence="1">
    <location>
        <begin position="673"/>
        <end position="687"/>
    </location>
</feature>
<dbReference type="InterPro" id="IPR036322">
    <property type="entry name" value="WD40_repeat_dom_sf"/>
</dbReference>
<dbReference type="SMART" id="SM00320">
    <property type="entry name" value="WD40"/>
    <property type="match status" value="1"/>
</dbReference>
<protein>
    <submittedName>
        <fullName evidence="2">Uncharacterized protein</fullName>
    </submittedName>
</protein>
<dbReference type="VEuPathDB" id="AmoebaDB:NF0021650"/>
<feature type="region of interest" description="Disordered" evidence="1">
    <location>
        <begin position="510"/>
        <end position="573"/>
    </location>
</feature>
<reference evidence="2 3" key="1">
    <citation type="journal article" date="2019" name="Sci. Rep.">
        <title>Nanopore sequencing improves the draft genome of the human pathogenic amoeba Naegleria fowleri.</title>
        <authorList>
            <person name="Liechti N."/>
            <person name="Schurch N."/>
            <person name="Bruggmann R."/>
            <person name="Wittwer M."/>
        </authorList>
    </citation>
    <scope>NUCLEOTIDE SEQUENCE [LARGE SCALE GENOMIC DNA]</scope>
    <source>
        <strain evidence="2 3">ATCC 30894</strain>
    </source>
</reference>
<dbReference type="VEuPathDB" id="AmoebaDB:NfTy_089570"/>
<proteinExistence type="predicted"/>
<dbReference type="VEuPathDB" id="AmoebaDB:FDP41_006488"/>
<sequence>MLANTETGFRLAILDEDFFLDQYVEHAREDNYTTTQYEIPPNETEDGLIGISDNKGYIKLFNIQHNKYAIFKLFVEDDKQFIPLNTPWKQFKFIPYNPLSTPRTFRARLLMEEEMQQEDAMPCYHETSSFKICFIQNFSNKVYFSTIHFGNSYFENDSIYARSCKVFSCGQHEDIITCIDADSDYLVSGSQTGEIKVWTHREESKQNNEDESFELYWTISGAHKKNILSKIVILQSTAGENRGTFMISGGGPFGILQIYNIQKKQSVQQIVLESSPLNYMKCFLPSSALITCNDLGTVYLYSESEKDNSSFLNLSINYYILSDNKIRVTSATCFFMDHEIVNVFAIIFLDDSNQIVANSIRFYIGQLLVIEYSFETPILFCTVLNLEKRVHLKSSIPYAGSHLIACDKDGKGHVWLINEIIAQIKGMDSQNEKADKAQSCEKSQESPISIKNYLHEPENSITMHNEDNDETCSDEELFSDVMSTITDVSTISLPREPAHLLLPNPHPLFNIKPQEGGDDHSEKHTQSWECEEDPGDPIPTPQPRPTRSIPAISPFQNLPECDSMKKSSLKEDTTNVICEPPQSEQTSELDEYGFVLTNSKPPRRLRIQPETTKLCRPPIQPERSLPEVSQEEMDVARNAISNNVVSKPSLTTVKPIITSQAADQTSASSSTQEAKDNNRRSNEDGTRNVHATSLDTTPMNSLTPSIIPNSSKRLEYRLARKQAEQFNEEAARLVLQEGNTLFQKNEAEKVLNYSPNDAMFGKISSNNNEQERIETFETRVRKQVNKKYLKEAKERPSLMNLYNKDDWEKEITLQSTGPRIIYSIGVDQFEKPSPHSKTENEYIRKYLKQNPIV</sequence>
<evidence type="ECO:0000313" key="2">
    <source>
        <dbReference type="EMBL" id="KAF0974456.1"/>
    </source>
</evidence>
<dbReference type="OrthoDB" id="10347837at2759"/>